<sequence length="55" mass="6426">MRKKCNTCLACSKTYKWRKSLHRHVRESPECWPVLLVSGNSDKFSVTKPHFPPIP</sequence>
<dbReference type="EMBL" id="JADYXP020000001">
    <property type="protein sequence ID" value="KAL0132454.1"/>
    <property type="molecule type" value="Genomic_DNA"/>
</dbReference>
<protein>
    <recommendedName>
        <fullName evidence="3">C2H2-type domain-containing protein</fullName>
    </recommendedName>
</protein>
<organism evidence="1 2">
    <name type="scientific">Cardiocondyla obscurior</name>
    <dbReference type="NCBI Taxonomy" id="286306"/>
    <lineage>
        <taxon>Eukaryota</taxon>
        <taxon>Metazoa</taxon>
        <taxon>Ecdysozoa</taxon>
        <taxon>Arthropoda</taxon>
        <taxon>Hexapoda</taxon>
        <taxon>Insecta</taxon>
        <taxon>Pterygota</taxon>
        <taxon>Neoptera</taxon>
        <taxon>Endopterygota</taxon>
        <taxon>Hymenoptera</taxon>
        <taxon>Apocrita</taxon>
        <taxon>Aculeata</taxon>
        <taxon>Formicoidea</taxon>
        <taxon>Formicidae</taxon>
        <taxon>Myrmicinae</taxon>
        <taxon>Cardiocondyla</taxon>
    </lineage>
</organism>
<accession>A0AAW2GYT7</accession>
<proteinExistence type="predicted"/>
<dbReference type="AlphaFoldDB" id="A0AAW2GYT7"/>
<keyword evidence="2" id="KW-1185">Reference proteome</keyword>
<name>A0AAW2GYT7_9HYME</name>
<dbReference type="Proteomes" id="UP001430953">
    <property type="component" value="Unassembled WGS sequence"/>
</dbReference>
<evidence type="ECO:0008006" key="3">
    <source>
        <dbReference type="Google" id="ProtNLM"/>
    </source>
</evidence>
<gene>
    <name evidence="1" type="ORF">PUN28_000299</name>
</gene>
<evidence type="ECO:0000313" key="2">
    <source>
        <dbReference type="Proteomes" id="UP001430953"/>
    </source>
</evidence>
<evidence type="ECO:0000313" key="1">
    <source>
        <dbReference type="EMBL" id="KAL0132454.1"/>
    </source>
</evidence>
<reference evidence="1 2" key="1">
    <citation type="submission" date="2023-03" db="EMBL/GenBank/DDBJ databases">
        <title>High recombination rates correlate with genetic variation in Cardiocondyla obscurior ants.</title>
        <authorList>
            <person name="Errbii M."/>
        </authorList>
    </citation>
    <scope>NUCLEOTIDE SEQUENCE [LARGE SCALE GENOMIC DNA]</scope>
    <source>
        <strain evidence="1">Alpha-2009</strain>
        <tissue evidence="1">Whole body</tissue>
    </source>
</reference>
<comment type="caution">
    <text evidence="1">The sequence shown here is derived from an EMBL/GenBank/DDBJ whole genome shotgun (WGS) entry which is preliminary data.</text>
</comment>